<evidence type="ECO:0000256" key="5">
    <source>
        <dbReference type="ARBA" id="ARBA00022692"/>
    </source>
</evidence>
<evidence type="ECO:0000313" key="11">
    <source>
        <dbReference type="Proteomes" id="UP000274391"/>
    </source>
</evidence>
<dbReference type="Proteomes" id="UP000274391">
    <property type="component" value="Unassembled WGS sequence"/>
</dbReference>
<accession>A0A3P3VUC8</accession>
<dbReference type="AlphaFoldDB" id="A0A3P3VUC8"/>
<keyword evidence="5 9" id="KW-0812">Transmembrane</keyword>
<evidence type="ECO:0000256" key="7">
    <source>
        <dbReference type="ARBA" id="ARBA00023136"/>
    </source>
</evidence>
<keyword evidence="6 9" id="KW-1133">Transmembrane helix</keyword>
<evidence type="ECO:0000256" key="9">
    <source>
        <dbReference type="SAM" id="Phobius"/>
    </source>
</evidence>
<proteinExistence type="inferred from homology"/>
<keyword evidence="7 9" id="KW-0472">Membrane</keyword>
<comment type="similarity">
    <text evidence="2">Belongs to the autoinducer-2 exporter (AI-2E) (TC 2.A.86) family.</text>
</comment>
<feature type="transmembrane region" description="Helical" evidence="9">
    <location>
        <begin position="334"/>
        <end position="356"/>
    </location>
</feature>
<feature type="transmembrane region" description="Helical" evidence="9">
    <location>
        <begin position="232"/>
        <end position="253"/>
    </location>
</feature>
<keyword evidence="11" id="KW-1185">Reference proteome</keyword>
<protein>
    <submittedName>
        <fullName evidence="10">AI-2E family transporter</fullName>
    </submittedName>
</protein>
<reference evidence="10 11" key="1">
    <citation type="submission" date="2018-11" db="EMBL/GenBank/DDBJ databases">
        <title>YIM 102482-1 draft genome.</title>
        <authorList>
            <person name="Li G."/>
            <person name="Jiang Y."/>
        </authorList>
    </citation>
    <scope>NUCLEOTIDE SEQUENCE [LARGE SCALE GENOMIC DNA]</scope>
    <source>
        <strain evidence="10 11">YIM 102482-1</strain>
    </source>
</reference>
<feature type="transmembrane region" description="Helical" evidence="9">
    <location>
        <begin position="85"/>
        <end position="110"/>
    </location>
</feature>
<dbReference type="InterPro" id="IPR002549">
    <property type="entry name" value="AI-2E-like"/>
</dbReference>
<evidence type="ECO:0000256" key="4">
    <source>
        <dbReference type="ARBA" id="ARBA00022475"/>
    </source>
</evidence>
<evidence type="ECO:0000256" key="8">
    <source>
        <dbReference type="SAM" id="MobiDB-lite"/>
    </source>
</evidence>
<dbReference type="GO" id="GO:0055085">
    <property type="term" value="P:transmembrane transport"/>
    <property type="evidence" value="ECO:0007669"/>
    <property type="project" value="TreeGrafter"/>
</dbReference>
<dbReference type="PANTHER" id="PTHR21716">
    <property type="entry name" value="TRANSMEMBRANE PROTEIN"/>
    <property type="match status" value="1"/>
</dbReference>
<gene>
    <name evidence="10" type="ORF">EG850_08690</name>
</gene>
<sequence>MIDEPANAPEPRPRDTDAHFVSKPVRIAAAWSWRWIAIVLGAIPLVWLLGQASIIVVPLLVAVLITALLVPLTNTLTRRWHWPKWLAMIAALIALFAGVALLILLVVLAFRSGDQFDVAQLERRYRELLQWVEASPLHISEEQVNQWLAEATEWIRQNVGTLIQGTLTAGTTVASIGAGSLVALFAIIFYLLDGRRIWLFVVSLFPRAARAAVDGAGERAWISTGHYVRVQVVVALIDAVGIFIGAVILGVPYSLAIGILVFLGAFVPLVGAFASGAVAVIIALLANGFWNAVIMLVIVVGVMAIEANVLQPLIMGQAVQLHPLAVLLSVSAGSLFAGIAGAVFAVPVVAAIKAMVRYIRAGKWRDEPDPTEGLSSDADEHGRLVPKRIPLSHLRRKKTSST</sequence>
<evidence type="ECO:0000256" key="6">
    <source>
        <dbReference type="ARBA" id="ARBA00022989"/>
    </source>
</evidence>
<dbReference type="GO" id="GO:0005886">
    <property type="term" value="C:plasma membrane"/>
    <property type="evidence" value="ECO:0007669"/>
    <property type="project" value="UniProtKB-SubCell"/>
</dbReference>
<name>A0A3P3VUC8_9MICO</name>
<feature type="transmembrane region" description="Helical" evidence="9">
    <location>
        <begin position="293"/>
        <end position="314"/>
    </location>
</feature>
<feature type="compositionally biased region" description="Basic residues" evidence="8">
    <location>
        <begin position="393"/>
        <end position="402"/>
    </location>
</feature>
<comment type="subcellular location">
    <subcellularLocation>
        <location evidence="1">Cell membrane</location>
        <topology evidence="1">Multi-pass membrane protein</topology>
    </subcellularLocation>
</comment>
<dbReference type="OrthoDB" id="9784366at2"/>
<organism evidence="10 11">
    <name type="scientific">Gulosibacter macacae</name>
    <dbReference type="NCBI Taxonomy" id="2488791"/>
    <lineage>
        <taxon>Bacteria</taxon>
        <taxon>Bacillati</taxon>
        <taxon>Actinomycetota</taxon>
        <taxon>Actinomycetes</taxon>
        <taxon>Micrococcales</taxon>
        <taxon>Microbacteriaceae</taxon>
        <taxon>Gulosibacter</taxon>
    </lineage>
</organism>
<dbReference type="RefSeq" id="WP_124972573.1">
    <property type="nucleotide sequence ID" value="NZ_RQVS01000009.1"/>
</dbReference>
<feature type="transmembrane region" description="Helical" evidence="9">
    <location>
        <begin position="259"/>
        <end position="286"/>
    </location>
</feature>
<dbReference type="Pfam" id="PF01594">
    <property type="entry name" value="AI-2E_transport"/>
    <property type="match status" value="1"/>
</dbReference>
<keyword evidence="4" id="KW-1003">Cell membrane</keyword>
<evidence type="ECO:0000256" key="1">
    <source>
        <dbReference type="ARBA" id="ARBA00004651"/>
    </source>
</evidence>
<evidence type="ECO:0000256" key="3">
    <source>
        <dbReference type="ARBA" id="ARBA00022448"/>
    </source>
</evidence>
<feature type="region of interest" description="Disordered" evidence="8">
    <location>
        <begin position="367"/>
        <end position="402"/>
    </location>
</feature>
<feature type="transmembrane region" description="Helical" evidence="9">
    <location>
        <begin position="55"/>
        <end position="73"/>
    </location>
</feature>
<dbReference type="EMBL" id="RQVS01000009">
    <property type="protein sequence ID" value="RRJ86415.1"/>
    <property type="molecule type" value="Genomic_DNA"/>
</dbReference>
<feature type="transmembrane region" description="Helical" evidence="9">
    <location>
        <begin position="31"/>
        <end position="49"/>
    </location>
</feature>
<keyword evidence="3" id="KW-0813">Transport</keyword>
<feature type="transmembrane region" description="Helical" evidence="9">
    <location>
        <begin position="172"/>
        <end position="192"/>
    </location>
</feature>
<evidence type="ECO:0000256" key="2">
    <source>
        <dbReference type="ARBA" id="ARBA00009773"/>
    </source>
</evidence>
<dbReference type="PANTHER" id="PTHR21716:SF53">
    <property type="entry name" value="PERMEASE PERM-RELATED"/>
    <property type="match status" value="1"/>
</dbReference>
<evidence type="ECO:0000313" key="10">
    <source>
        <dbReference type="EMBL" id="RRJ86415.1"/>
    </source>
</evidence>
<comment type="caution">
    <text evidence="10">The sequence shown here is derived from an EMBL/GenBank/DDBJ whole genome shotgun (WGS) entry which is preliminary data.</text>
</comment>